<reference evidence="1" key="1">
    <citation type="submission" date="2020-01" db="EMBL/GenBank/DDBJ databases">
        <title>Insect and environment-associated Actinomycetes.</title>
        <authorList>
            <person name="Currrie C."/>
            <person name="Chevrette M."/>
            <person name="Carlson C."/>
            <person name="Stubbendieck R."/>
            <person name="Wendt-Pienkowski E."/>
        </authorList>
    </citation>
    <scope>NUCLEOTIDE SEQUENCE</scope>
    <source>
        <strain evidence="1">SID7499</strain>
    </source>
</reference>
<evidence type="ECO:0008006" key="2">
    <source>
        <dbReference type="Google" id="ProtNLM"/>
    </source>
</evidence>
<sequence length="83" mass="8968">FEPELSRTVGWFTTLFPVCVDPGTASDFTGSAYLAAALKRVKEDLARVPDNGVSYGALRYLTGVDFGASAPQVLFNYLGRFDA</sequence>
<dbReference type="SUPFAM" id="SSF52777">
    <property type="entry name" value="CoA-dependent acyltransferases"/>
    <property type="match status" value="1"/>
</dbReference>
<accession>A0A6G3XG29</accession>
<dbReference type="Gene3D" id="3.30.559.30">
    <property type="entry name" value="Nonribosomal peptide synthetase, condensation domain"/>
    <property type="match status" value="1"/>
</dbReference>
<gene>
    <name evidence="1" type="ORF">G3M58_61070</name>
</gene>
<name>A0A6G3XG29_9ACTN</name>
<organism evidence="1">
    <name type="scientific">Streptomyces sp. SID7499</name>
    <dbReference type="NCBI Taxonomy" id="2706086"/>
    <lineage>
        <taxon>Bacteria</taxon>
        <taxon>Bacillati</taxon>
        <taxon>Actinomycetota</taxon>
        <taxon>Actinomycetes</taxon>
        <taxon>Kitasatosporales</taxon>
        <taxon>Streptomycetaceae</taxon>
        <taxon>Streptomyces</taxon>
    </lineage>
</organism>
<comment type="caution">
    <text evidence="1">The sequence shown here is derived from an EMBL/GenBank/DDBJ whole genome shotgun (WGS) entry which is preliminary data.</text>
</comment>
<proteinExistence type="predicted"/>
<dbReference type="AlphaFoldDB" id="A0A6G3XG29"/>
<feature type="non-terminal residue" evidence="1">
    <location>
        <position position="83"/>
    </location>
</feature>
<protein>
    <recommendedName>
        <fullName evidence="2">Condensation domain-containing protein</fullName>
    </recommendedName>
</protein>
<feature type="non-terminal residue" evidence="1">
    <location>
        <position position="1"/>
    </location>
</feature>
<dbReference type="EMBL" id="JAAGMN010006366">
    <property type="protein sequence ID" value="NEE16746.1"/>
    <property type="molecule type" value="Genomic_DNA"/>
</dbReference>
<evidence type="ECO:0000313" key="1">
    <source>
        <dbReference type="EMBL" id="NEE16746.1"/>
    </source>
</evidence>